<accession>W7A4W2</accession>
<name>W7A4W2_9APIC</name>
<dbReference type="VEuPathDB" id="PlasmoDB:C922_05481"/>
<protein>
    <recommendedName>
        <fullName evidence="4">Pv-fam-d protein</fullName>
    </recommendedName>
</protein>
<evidence type="ECO:0000313" key="2">
    <source>
        <dbReference type="EMBL" id="EUD64139.1"/>
    </source>
</evidence>
<keyword evidence="1" id="KW-0812">Transmembrane</keyword>
<evidence type="ECO:0000313" key="3">
    <source>
        <dbReference type="Proteomes" id="UP000030640"/>
    </source>
</evidence>
<dbReference type="EMBL" id="KI965538">
    <property type="protein sequence ID" value="EUD64139.1"/>
    <property type="molecule type" value="Genomic_DNA"/>
</dbReference>
<gene>
    <name evidence="2" type="ORF">C922_05481</name>
</gene>
<dbReference type="GeneID" id="20040755"/>
<sequence length="209" mass="24071">MMIADDNDCNSKRGLKSMMQDNEFNTQFNTTNSNQSVQKWDNFHDSYESFPNHDEVSDSSRSIDNSDESSLEINYHDENGEVHNSDFTIYSESYRHRKKSIFSSLFKLLKEIDAEYERAIDNTLKNNVPHYIQGILVPNISQRTIKVIKILTIFLPALLPASVIYTSVLLNMFAVVTVIATLVSIPFLPSLALFLYILYKYNNCKYLTV</sequence>
<feature type="transmembrane region" description="Helical" evidence="1">
    <location>
        <begin position="172"/>
        <end position="199"/>
    </location>
</feature>
<evidence type="ECO:0000256" key="1">
    <source>
        <dbReference type="SAM" id="Phobius"/>
    </source>
</evidence>
<evidence type="ECO:0008006" key="4">
    <source>
        <dbReference type="Google" id="ProtNLM"/>
    </source>
</evidence>
<dbReference type="AlphaFoldDB" id="W7A4W2"/>
<keyword evidence="1" id="KW-0472">Membrane</keyword>
<reference evidence="2 3" key="1">
    <citation type="submission" date="2013-02" db="EMBL/GenBank/DDBJ databases">
        <title>The Genome Sequence of Plasmodium inui San Antonio 1.</title>
        <authorList>
            <consortium name="The Broad Institute Genome Sequencing Platform"/>
            <consortium name="The Broad Institute Genome Sequencing Center for Infectious Disease"/>
            <person name="Neafsey D."/>
            <person name="Cheeseman I."/>
            <person name="Volkman S."/>
            <person name="Adams J."/>
            <person name="Walker B."/>
            <person name="Young S.K."/>
            <person name="Zeng Q."/>
            <person name="Gargeya S."/>
            <person name="Fitzgerald M."/>
            <person name="Haas B."/>
            <person name="Abouelleil A."/>
            <person name="Alvarado L."/>
            <person name="Arachchi H.M."/>
            <person name="Berlin A.M."/>
            <person name="Chapman S.B."/>
            <person name="Dewar J."/>
            <person name="Goldberg J."/>
            <person name="Griggs A."/>
            <person name="Gujja S."/>
            <person name="Hansen M."/>
            <person name="Howarth C."/>
            <person name="Imamovic A."/>
            <person name="Larimer J."/>
            <person name="McCowan C."/>
            <person name="Murphy C."/>
            <person name="Neiman D."/>
            <person name="Pearson M."/>
            <person name="Priest M."/>
            <person name="Roberts A."/>
            <person name="Saif S."/>
            <person name="Shea T."/>
            <person name="Sisk P."/>
            <person name="Sykes S."/>
            <person name="Wortman J."/>
            <person name="Nusbaum C."/>
            <person name="Birren B."/>
        </authorList>
    </citation>
    <scope>NUCLEOTIDE SEQUENCE [LARGE SCALE GENOMIC DNA]</scope>
    <source>
        <strain evidence="2 3">San Antonio 1</strain>
    </source>
</reference>
<dbReference type="OrthoDB" id="389390at2759"/>
<dbReference type="Proteomes" id="UP000030640">
    <property type="component" value="Unassembled WGS sequence"/>
</dbReference>
<proteinExistence type="predicted"/>
<keyword evidence="3" id="KW-1185">Reference proteome</keyword>
<keyword evidence="1" id="KW-1133">Transmembrane helix</keyword>
<dbReference type="RefSeq" id="XP_008819274.1">
    <property type="nucleotide sequence ID" value="XM_008821052.1"/>
</dbReference>
<feature type="transmembrane region" description="Helical" evidence="1">
    <location>
        <begin position="147"/>
        <end position="166"/>
    </location>
</feature>
<organism evidence="2 3">
    <name type="scientific">Plasmodium inui San Antonio 1</name>
    <dbReference type="NCBI Taxonomy" id="1237626"/>
    <lineage>
        <taxon>Eukaryota</taxon>
        <taxon>Sar</taxon>
        <taxon>Alveolata</taxon>
        <taxon>Apicomplexa</taxon>
        <taxon>Aconoidasida</taxon>
        <taxon>Haemosporida</taxon>
        <taxon>Plasmodiidae</taxon>
        <taxon>Plasmodium</taxon>
        <taxon>Plasmodium (Plasmodium)</taxon>
    </lineage>
</organism>